<protein>
    <submittedName>
        <fullName evidence="1">Uncharacterized protein</fullName>
    </submittedName>
</protein>
<evidence type="ECO:0000313" key="2">
    <source>
        <dbReference type="Proteomes" id="UP001151582"/>
    </source>
</evidence>
<proteinExistence type="predicted"/>
<organism evidence="1 2">
    <name type="scientific">Dimargaris verticillata</name>
    <dbReference type="NCBI Taxonomy" id="2761393"/>
    <lineage>
        <taxon>Eukaryota</taxon>
        <taxon>Fungi</taxon>
        <taxon>Fungi incertae sedis</taxon>
        <taxon>Zoopagomycota</taxon>
        <taxon>Kickxellomycotina</taxon>
        <taxon>Dimargaritomycetes</taxon>
        <taxon>Dimargaritales</taxon>
        <taxon>Dimargaritaceae</taxon>
        <taxon>Dimargaris</taxon>
    </lineage>
</organism>
<dbReference type="EMBL" id="JANBQB010000675">
    <property type="protein sequence ID" value="KAJ1974295.1"/>
    <property type="molecule type" value="Genomic_DNA"/>
</dbReference>
<sequence>MANVYGVGYNGFGQIAPVQWLDHNAQQTVVGHAAKVPSVVEQWAPVPQATEILAADWNLTWGRR</sequence>
<feature type="non-terminal residue" evidence="1">
    <location>
        <position position="64"/>
    </location>
</feature>
<evidence type="ECO:0000313" key="1">
    <source>
        <dbReference type="EMBL" id="KAJ1974295.1"/>
    </source>
</evidence>
<gene>
    <name evidence="1" type="ORF">H4R34_004773</name>
</gene>
<accession>A0A9W8B1X2</accession>
<reference evidence="1" key="1">
    <citation type="submission" date="2022-07" db="EMBL/GenBank/DDBJ databases">
        <title>Phylogenomic reconstructions and comparative analyses of Kickxellomycotina fungi.</title>
        <authorList>
            <person name="Reynolds N.K."/>
            <person name="Stajich J.E."/>
            <person name="Barry K."/>
            <person name="Grigoriev I.V."/>
            <person name="Crous P."/>
            <person name="Smith M.E."/>
        </authorList>
    </citation>
    <scope>NUCLEOTIDE SEQUENCE</scope>
    <source>
        <strain evidence="1">RSA 567</strain>
    </source>
</reference>
<dbReference type="Proteomes" id="UP001151582">
    <property type="component" value="Unassembled WGS sequence"/>
</dbReference>
<comment type="caution">
    <text evidence="1">The sequence shown here is derived from an EMBL/GenBank/DDBJ whole genome shotgun (WGS) entry which is preliminary data.</text>
</comment>
<name>A0A9W8B1X2_9FUNG</name>
<dbReference type="AlphaFoldDB" id="A0A9W8B1X2"/>
<keyword evidence="2" id="KW-1185">Reference proteome</keyword>